<dbReference type="AlphaFoldDB" id="A0A3N6SCK1"/>
<proteinExistence type="predicted"/>
<dbReference type="InterPro" id="IPR019697">
    <property type="entry name" value="Phage_HP1_Orf28"/>
</dbReference>
<comment type="caution">
    <text evidence="1">The sequence shown here is derived from an EMBL/GenBank/DDBJ whole genome shotgun (WGS) entry which is preliminary data.</text>
</comment>
<organism evidence="1 2">
    <name type="scientific">Erwinia psidii</name>
    <dbReference type="NCBI Taxonomy" id="69224"/>
    <lineage>
        <taxon>Bacteria</taxon>
        <taxon>Pseudomonadati</taxon>
        <taxon>Pseudomonadota</taxon>
        <taxon>Gammaproteobacteria</taxon>
        <taxon>Enterobacterales</taxon>
        <taxon>Erwiniaceae</taxon>
        <taxon>Erwinia</taxon>
    </lineage>
</organism>
<sequence length="108" mass="11795">MSEKYIDLLITDGSFTLDSGNEPQLCSNRISIAQDVVHRIIEAGIVKELIAERSPPLRADILMQTELLVETDNRIVPGTVSITDGGNGEWFVTADTWEFGSLSTSVDA</sequence>
<dbReference type="Proteomes" id="UP000279457">
    <property type="component" value="Unassembled WGS sequence"/>
</dbReference>
<gene>
    <name evidence="1" type="ORF">EB241_05020</name>
</gene>
<dbReference type="EMBL" id="RHHM01000003">
    <property type="protein sequence ID" value="RQM39120.1"/>
    <property type="molecule type" value="Genomic_DNA"/>
</dbReference>
<protein>
    <submittedName>
        <fullName evidence="1">DUF2590 family protein</fullName>
    </submittedName>
</protein>
<accession>A0A3N6SCK1</accession>
<dbReference type="Pfam" id="PF10761">
    <property type="entry name" value="DUF2590"/>
    <property type="match status" value="1"/>
</dbReference>
<dbReference type="RefSeq" id="WP_124232101.1">
    <property type="nucleotide sequence ID" value="NZ_RHHM01000003.1"/>
</dbReference>
<name>A0A3N6SCK1_9GAMM</name>
<reference evidence="1 2" key="1">
    <citation type="submission" date="2018-10" db="EMBL/GenBank/DDBJ databases">
        <title>Draft genome sequence for the type isolate of Erwinia psidii, agent causal of bacterial blight in guava (Psidium guajava) and wilt and die-back of Eucalyptus spp.</title>
        <authorList>
            <person name="Hermenegildo P.S."/>
            <person name="Santos S.A."/>
            <person name="Guimaraes L.M.S."/>
            <person name="Vidigal P.M.P."/>
            <person name="Pereira I.C."/>
            <person name="Badel J.L."/>
            <person name="Alfenas-Zerbini P."/>
            <person name="Ferreira M.A.S.V."/>
            <person name="Alfenas A.C."/>
        </authorList>
    </citation>
    <scope>NUCLEOTIDE SEQUENCE [LARGE SCALE GENOMIC DNA]</scope>
    <source>
        <strain evidence="1 2">IBSBF 435</strain>
    </source>
</reference>
<dbReference type="OrthoDB" id="6893744at2"/>
<evidence type="ECO:0000313" key="1">
    <source>
        <dbReference type="EMBL" id="RQM39120.1"/>
    </source>
</evidence>
<keyword evidence="2" id="KW-1185">Reference proteome</keyword>
<evidence type="ECO:0000313" key="2">
    <source>
        <dbReference type="Proteomes" id="UP000279457"/>
    </source>
</evidence>